<reference evidence="2" key="1">
    <citation type="submission" date="2015-04" db="EMBL/GenBank/DDBJ databases">
        <title>The genome sequence of the plant pathogenic Rhizarian Plasmodiophora brassicae reveals insights in its biotrophic life cycle and the origin of chitin synthesis.</title>
        <authorList>
            <person name="Schwelm A."/>
            <person name="Fogelqvist J."/>
            <person name="Knaust A."/>
            <person name="Julke S."/>
            <person name="Lilja T."/>
            <person name="Dhandapani V."/>
            <person name="Bonilla-Rosso G."/>
            <person name="Karlsson M."/>
            <person name="Shevchenko A."/>
            <person name="Choi S.R."/>
            <person name="Kim H.G."/>
            <person name="Park J.Y."/>
            <person name="Lim Y.P."/>
            <person name="Ludwig-Muller J."/>
            <person name="Dixelius C."/>
        </authorList>
    </citation>
    <scope>NUCLEOTIDE SEQUENCE</scope>
    <source>
        <tissue evidence="2">Potato root galls</tissue>
    </source>
</reference>
<sequence length="128" mass="13660">MIWIAFFSIVICCVKAAQTTDTNSILLEISSSWQPITSGNGYNISLVCSAICNSAAYHVNVSLADSTLSWFDLTSVSVPYTGATALLGNLSQSSTVMFIGRVKTPVIQGDQKVAHAYANWTTASRSNS</sequence>
<dbReference type="AlphaFoldDB" id="A0A0H5QUJ8"/>
<accession>A0A0H5QUJ8</accession>
<proteinExistence type="predicted"/>
<feature type="chain" id="PRO_5005223747" evidence="1">
    <location>
        <begin position="17"/>
        <end position="128"/>
    </location>
</feature>
<evidence type="ECO:0000256" key="1">
    <source>
        <dbReference type="SAM" id="SignalP"/>
    </source>
</evidence>
<feature type="non-terminal residue" evidence="2">
    <location>
        <position position="128"/>
    </location>
</feature>
<feature type="signal peptide" evidence="1">
    <location>
        <begin position="1"/>
        <end position="16"/>
    </location>
</feature>
<evidence type="ECO:0000313" key="2">
    <source>
        <dbReference type="EMBL" id="CRZ05412.1"/>
    </source>
</evidence>
<dbReference type="EMBL" id="HACM01004970">
    <property type="protein sequence ID" value="CRZ05412.1"/>
    <property type="molecule type" value="Transcribed_RNA"/>
</dbReference>
<protein>
    <submittedName>
        <fullName evidence="2">Uncharacterized protein</fullName>
    </submittedName>
</protein>
<keyword evidence="1" id="KW-0732">Signal</keyword>
<organism evidence="2">
    <name type="scientific">Spongospora subterranea</name>
    <dbReference type="NCBI Taxonomy" id="70186"/>
    <lineage>
        <taxon>Eukaryota</taxon>
        <taxon>Sar</taxon>
        <taxon>Rhizaria</taxon>
        <taxon>Endomyxa</taxon>
        <taxon>Phytomyxea</taxon>
        <taxon>Plasmodiophorida</taxon>
        <taxon>Plasmodiophoridae</taxon>
        <taxon>Spongospora</taxon>
    </lineage>
</organism>
<name>A0A0H5QUJ8_9EUKA</name>